<evidence type="ECO:0000313" key="2">
    <source>
        <dbReference type="Proteomes" id="UP000184076"/>
    </source>
</evidence>
<sequence length="52" mass="6253">MHVKDGVYPGKERLPRRAGRRWFPRRSDLFCQGPFEKMVRLIFPLFLILSCM</sequence>
<protein>
    <submittedName>
        <fullName evidence="1">Uncharacterized protein</fullName>
    </submittedName>
</protein>
<evidence type="ECO:0000313" key="1">
    <source>
        <dbReference type="EMBL" id="SHF72844.1"/>
    </source>
</evidence>
<dbReference type="Proteomes" id="UP000184076">
    <property type="component" value="Unassembled WGS sequence"/>
</dbReference>
<reference evidence="2" key="1">
    <citation type="submission" date="2016-11" db="EMBL/GenBank/DDBJ databases">
        <authorList>
            <person name="Varghese N."/>
            <person name="Submissions S."/>
        </authorList>
    </citation>
    <scope>NUCLEOTIDE SEQUENCE [LARGE SCALE GENOMIC DNA]</scope>
    <source>
        <strain evidence="2">DSM 9756</strain>
    </source>
</reference>
<dbReference type="EMBL" id="FQVB01000025">
    <property type="protein sequence ID" value="SHF72844.1"/>
    <property type="molecule type" value="Genomic_DNA"/>
</dbReference>
<keyword evidence="2" id="KW-1185">Reference proteome</keyword>
<gene>
    <name evidence="1" type="ORF">SAMN02745206_02559</name>
</gene>
<dbReference type="STRING" id="1121391.SAMN02745206_02559"/>
<accession>A0A1M5E146</accession>
<name>A0A1M5E146_9BACT</name>
<proteinExistence type="predicted"/>
<dbReference type="AlphaFoldDB" id="A0A1M5E146"/>
<organism evidence="1 2">
    <name type="scientific">Desulfacinum infernum DSM 9756</name>
    <dbReference type="NCBI Taxonomy" id="1121391"/>
    <lineage>
        <taxon>Bacteria</taxon>
        <taxon>Pseudomonadati</taxon>
        <taxon>Thermodesulfobacteriota</taxon>
        <taxon>Syntrophobacteria</taxon>
        <taxon>Syntrophobacterales</taxon>
        <taxon>Syntrophobacteraceae</taxon>
        <taxon>Desulfacinum</taxon>
    </lineage>
</organism>